<dbReference type="Pfam" id="PF05943">
    <property type="entry name" value="VipB"/>
    <property type="match status" value="1"/>
</dbReference>
<dbReference type="EMBL" id="MKEK01000001">
    <property type="protein sequence ID" value="OEY69737.1"/>
    <property type="molecule type" value="Genomic_DNA"/>
</dbReference>
<proteinExistence type="predicted"/>
<dbReference type="AlphaFoldDB" id="A0A1E7Q6H4"/>
<keyword evidence="4" id="KW-1185">Reference proteome</keyword>
<organism evidence="3 4">
    <name type="scientific">Rheinheimera salexigens</name>
    <dbReference type="NCBI Taxonomy" id="1628148"/>
    <lineage>
        <taxon>Bacteria</taxon>
        <taxon>Pseudomonadati</taxon>
        <taxon>Pseudomonadota</taxon>
        <taxon>Gammaproteobacteria</taxon>
        <taxon>Chromatiales</taxon>
        <taxon>Chromatiaceae</taxon>
        <taxon>Rheinheimera</taxon>
    </lineage>
</organism>
<evidence type="ECO:0000259" key="1">
    <source>
        <dbReference type="Pfam" id="PF05943"/>
    </source>
</evidence>
<feature type="domain" description="TssC1 C-terminal" evidence="2">
    <location>
        <begin position="411"/>
        <end position="519"/>
    </location>
</feature>
<dbReference type="InterPro" id="IPR044031">
    <property type="entry name" value="TssC1_N"/>
</dbReference>
<dbReference type="PANTHER" id="PTHR35565:SF3">
    <property type="entry name" value="TYPE VI SECRETION SYSTEM SHEATH PROTEIN TSSC1"/>
    <property type="match status" value="1"/>
</dbReference>
<dbReference type="Proteomes" id="UP000242258">
    <property type="component" value="Unassembled WGS sequence"/>
</dbReference>
<accession>A0A1E7Q6H4</accession>
<feature type="domain" description="TssC1 N-terminal" evidence="1">
    <location>
        <begin position="77"/>
        <end position="399"/>
    </location>
</feature>
<gene>
    <name evidence="3" type="ORF">BI198_09300</name>
</gene>
<reference evidence="4" key="1">
    <citation type="submission" date="2016-09" db="EMBL/GenBank/DDBJ databases">
        <authorList>
            <person name="Wan X."/>
            <person name="Hou S."/>
        </authorList>
    </citation>
    <scope>NUCLEOTIDE SEQUENCE [LARGE SCALE GENOMIC DNA]</scope>
    <source>
        <strain evidence="4">KH87</strain>
    </source>
</reference>
<sequence>MSDAVKFVSEDLFMQADCASTANSSRAQPTYTKLERSGVLTRFLREEIPLNAIMYWLEHVAGHQVSTIPALSAMLCRAIADIDRLINLQLNEIIHHEKFQQLESSWRGVLYLTEQTEQHDREQKVKVKLISLAWPELAKDINRAIDFDQSDFFKLIYDNEFDMPGGEPFGVLIGDYQISHKARSNTSCSDKTRPGHIGNDLDTLKDVVRTAAAAFAPFICAAHPSLFGVDHFSQLGLVSDIGSQFKQPEYVKWRALRAMEDSRFLGMVLPQVLMRSPYKDDGSRSESFVFRESLACPEQDYLWGNSAFAFAAVLVRAYSESGWFAQIRGMKSGQYNFGLVSQLPVSQYETEKYQPLNKPSVNLLIGHRFEADLSDNGFVALSSVPYSDFFAFYNNASVQQAKQYDDHLTGLNARLSAMLQYILCVSRFAHYIKVIGRDKVGGYHSAAECQQDLQRWLHQYTTASSDASLDVRARHPLREAHIEVKEMRGEPGRYFSIIKLQPHFQLDQMLTTVKLVAELSPKQHAKA</sequence>
<dbReference type="PANTHER" id="PTHR35565">
    <property type="entry name" value="CYTOPLASMIC PROTEIN-RELATED"/>
    <property type="match status" value="1"/>
</dbReference>
<evidence type="ECO:0000313" key="3">
    <source>
        <dbReference type="EMBL" id="OEY69737.1"/>
    </source>
</evidence>
<evidence type="ECO:0000259" key="2">
    <source>
        <dbReference type="Pfam" id="PF18945"/>
    </source>
</evidence>
<dbReference type="RefSeq" id="WP_070049307.1">
    <property type="nucleotide sequence ID" value="NZ_CBCSDO010000004.1"/>
</dbReference>
<dbReference type="Pfam" id="PF18945">
    <property type="entry name" value="VipB_2"/>
    <property type="match status" value="1"/>
</dbReference>
<dbReference type="InterPro" id="IPR044032">
    <property type="entry name" value="TssC1_C"/>
</dbReference>
<dbReference type="STRING" id="1628148.BI198_09300"/>
<protein>
    <submittedName>
        <fullName evidence="3">Type VI secretion protein</fullName>
    </submittedName>
</protein>
<name>A0A1E7Q6H4_9GAMM</name>
<comment type="caution">
    <text evidence="3">The sequence shown here is derived from an EMBL/GenBank/DDBJ whole genome shotgun (WGS) entry which is preliminary data.</text>
</comment>
<evidence type="ECO:0000313" key="4">
    <source>
        <dbReference type="Proteomes" id="UP000242258"/>
    </source>
</evidence>
<dbReference type="InterPro" id="IPR010269">
    <property type="entry name" value="T6SS_TssC-like"/>
</dbReference>
<dbReference type="NCBIfam" id="TIGR03355">
    <property type="entry name" value="VI_chp_2"/>
    <property type="match status" value="1"/>
</dbReference>
<dbReference type="OrthoDB" id="9764000at2"/>